<feature type="domain" description="Peptidoglycan binding-like" evidence="3">
    <location>
        <begin position="127"/>
        <end position="181"/>
    </location>
</feature>
<organism evidence="4 5">
    <name type="scientific">Candidatus Methylobacter favarea</name>
    <dbReference type="NCBI Taxonomy" id="2707345"/>
    <lineage>
        <taxon>Bacteria</taxon>
        <taxon>Pseudomonadati</taxon>
        <taxon>Pseudomonadota</taxon>
        <taxon>Gammaproteobacteria</taxon>
        <taxon>Methylococcales</taxon>
        <taxon>Methylococcaceae</taxon>
        <taxon>Methylobacter</taxon>
    </lineage>
</organism>
<dbReference type="InterPro" id="IPR036366">
    <property type="entry name" value="PGBDSf"/>
</dbReference>
<dbReference type="SUPFAM" id="SSF47090">
    <property type="entry name" value="PGBD-like"/>
    <property type="match status" value="1"/>
</dbReference>
<dbReference type="InterPro" id="IPR036365">
    <property type="entry name" value="PGBD-like_sf"/>
</dbReference>
<keyword evidence="2" id="KW-0812">Transmembrane</keyword>
<evidence type="ECO:0000313" key="5">
    <source>
        <dbReference type="Proteomes" id="UP000494216"/>
    </source>
</evidence>
<evidence type="ECO:0000313" key="4">
    <source>
        <dbReference type="EMBL" id="CAA9891952.1"/>
    </source>
</evidence>
<keyword evidence="2" id="KW-0472">Membrane</keyword>
<evidence type="ECO:0000256" key="2">
    <source>
        <dbReference type="SAM" id="Phobius"/>
    </source>
</evidence>
<dbReference type="Pfam" id="PF01471">
    <property type="entry name" value="PG_binding_1"/>
    <property type="match status" value="1"/>
</dbReference>
<proteinExistence type="predicted"/>
<dbReference type="Gene3D" id="1.10.101.10">
    <property type="entry name" value="PGBD-like superfamily/PGBD"/>
    <property type="match status" value="1"/>
</dbReference>
<gene>
    <name evidence="4" type="ORF">METHB2_530027</name>
</gene>
<dbReference type="InterPro" id="IPR002477">
    <property type="entry name" value="Peptidoglycan-bd-like"/>
</dbReference>
<evidence type="ECO:0000259" key="3">
    <source>
        <dbReference type="Pfam" id="PF01471"/>
    </source>
</evidence>
<reference evidence="4 5" key="1">
    <citation type="submission" date="2020-02" db="EMBL/GenBank/DDBJ databases">
        <authorList>
            <person name="Hogendoorn C."/>
        </authorList>
    </citation>
    <scope>NUCLEOTIDE SEQUENCE [LARGE SCALE GENOMIC DNA]</scope>
    <source>
        <strain evidence="4">METHB21</strain>
    </source>
</reference>
<protein>
    <recommendedName>
        <fullName evidence="3">Peptidoglycan binding-like domain-containing protein</fullName>
    </recommendedName>
</protein>
<comment type="caution">
    <text evidence="4">The sequence shown here is derived from an EMBL/GenBank/DDBJ whole genome shotgun (WGS) entry which is preliminary data.</text>
</comment>
<sequence>MKYALNLEPEALDDYSELDEFEDEETDSFQELDENTEHECESCAKFNPKYDGSEWEAEVMRGRRVPQRSLRTRPVRTPRVRTPRVRTRPGMRRPRFRPRVIRRPVQVIGGPSVCNCPAPNCPQHGSEYVRWVQSALNQIMNLQLPVSGFMNPATRSALRSFQEKQGLPIDGIAGPETRDALIAARGGKSPGAGVRQSAEPAMSGPAEPATTSPAAEFDFEWENSNNDETMRYFTEYEFEGEAVGRASTTPQRSTFALARVIPDDPNFQKYVPINYRLNAKKIVGETAHDLSKGLRIHHGVEIVHVLFTAAEIIAEATVVAGLLLGGIALAAAAVGNFLALGAPYLEAAKKISANWASSGFSRGVVMDADKRQAQLVKNYFGNDYFPPNSAFPRSRSIAIANYKMGLLVGYVNGRALSQNQRRIFWRDLSHRMGDQSYRGSQKQWTRREWIDSYVTAAAIFRRDHLT</sequence>
<keyword evidence="2" id="KW-1133">Transmembrane helix</keyword>
<dbReference type="Proteomes" id="UP000494216">
    <property type="component" value="Unassembled WGS sequence"/>
</dbReference>
<feature type="transmembrane region" description="Helical" evidence="2">
    <location>
        <begin position="318"/>
        <end position="340"/>
    </location>
</feature>
<feature type="region of interest" description="Disordered" evidence="1">
    <location>
        <begin position="185"/>
        <end position="212"/>
    </location>
</feature>
<keyword evidence="5" id="KW-1185">Reference proteome</keyword>
<accession>A0A8S0XKB3</accession>
<dbReference type="EMBL" id="CADCXN010000084">
    <property type="protein sequence ID" value="CAA9891952.1"/>
    <property type="molecule type" value="Genomic_DNA"/>
</dbReference>
<dbReference type="AlphaFoldDB" id="A0A8S0XKB3"/>
<name>A0A8S0XKB3_9GAMM</name>
<evidence type="ECO:0000256" key="1">
    <source>
        <dbReference type="SAM" id="MobiDB-lite"/>
    </source>
</evidence>
<dbReference type="RefSeq" id="WP_174626762.1">
    <property type="nucleotide sequence ID" value="NZ_CADCXN010000084.1"/>
</dbReference>